<sequence length="766" mass="82513">MDFLSIVSTGTVVYLLTRYYYDRTVGVEGERRREGEQPTSRLKVEIETRERAAERELGQQSEMQRKMVELEERMREAVEAREAEAAAARAAVAARDALAADVARMQSEAKRREEEAEVLASFDAAHKDSVSKLAAEKALLAQQVTQLQRDLATAREEATQAEAAARALADAAHTESINKLTTEKATLADQVATLQRALAAAKAEAATTLPATASTVSSELTTSAPAAPTSPGPVRARPTAGLSSRRRTESKLYLTMRSYWAQKWVSGDQSEDQLAKLALAQACVRRWLAVRRYRRARRRARLFRELLATEKSYGNHLHTLVTTFERPLRGAGLVDESTVLAIFSIAEVLCVYADAFCADLSASLNDGELHGDMCIAATVRAALPGWRVYVYYVNAYDRAVQTLVSTRDSDPAFARWLAAAEASVPSHLTLEDHLIMPVQRVPRYLMLLQDIARQTPAEHPDAEALGEVLADVVEIATFVNEARRAHDLMNDLRETLVGWAPLQESTLPRALPPARTASPSATPPTTPPVSSAGSRFAKLRSTTGAKPPVLGRSGNATPSPSMSLSLPGHTSPSTTLGHFLHPCRRLITEGTLGVAGEGGKERRCFLFTDHLLCTKAKGRRSVKVKYAIPLSTDTVGRRASLEEAVGACLSARGISAGSAAAAPVTDEVRRSFPFAISEHIFLARSTDDRDAWLAAVAMAATEAMTLKGGMDRLGVVTTGTEPSAAAAAAAAPAAAPAPTSSPGRTMLHISQAADFEPSSDEEEKSE</sequence>
<feature type="coiled-coil region" evidence="1">
    <location>
        <begin position="53"/>
        <end position="204"/>
    </location>
</feature>
<dbReference type="InterPro" id="IPR011993">
    <property type="entry name" value="PH-like_dom_sf"/>
</dbReference>
<dbReference type="GO" id="GO:0005085">
    <property type="term" value="F:guanyl-nucleotide exchange factor activity"/>
    <property type="evidence" value="ECO:0007669"/>
    <property type="project" value="InterPro"/>
</dbReference>
<feature type="region of interest" description="Disordered" evidence="2">
    <location>
        <begin position="508"/>
        <end position="575"/>
    </location>
</feature>
<dbReference type="CDD" id="cd00160">
    <property type="entry name" value="RhoGEF"/>
    <property type="match status" value="1"/>
</dbReference>
<feature type="region of interest" description="Disordered" evidence="2">
    <location>
        <begin position="210"/>
        <end position="243"/>
    </location>
</feature>
<dbReference type="PROSITE" id="PS50010">
    <property type="entry name" value="DH_2"/>
    <property type="match status" value="1"/>
</dbReference>
<feature type="domain" description="PH" evidence="3">
    <location>
        <begin position="585"/>
        <end position="701"/>
    </location>
</feature>
<name>A0A7S1VAU1_9EUKA</name>
<dbReference type="PANTHER" id="PTHR12673">
    <property type="entry name" value="FACIOGENITAL DYSPLASIA PROTEIN"/>
    <property type="match status" value="1"/>
</dbReference>
<proteinExistence type="predicted"/>
<accession>A0A7S1VAU1</accession>
<dbReference type="InterPro" id="IPR051092">
    <property type="entry name" value="FYVE_RhoGEF_PH"/>
</dbReference>
<protein>
    <recommendedName>
        <fullName evidence="6">DH domain-containing protein</fullName>
    </recommendedName>
</protein>
<dbReference type="SUPFAM" id="SSF50729">
    <property type="entry name" value="PH domain-like"/>
    <property type="match status" value="1"/>
</dbReference>
<dbReference type="EMBL" id="HBGL01005850">
    <property type="protein sequence ID" value="CAD9293681.1"/>
    <property type="molecule type" value="Transcribed_RNA"/>
</dbReference>
<feature type="compositionally biased region" description="Low complexity" evidence="2">
    <location>
        <begin position="724"/>
        <end position="738"/>
    </location>
</feature>
<gene>
    <name evidence="5" type="ORF">SSP0437_LOCUS4476</name>
</gene>
<dbReference type="SMART" id="SM00233">
    <property type="entry name" value="PH"/>
    <property type="match status" value="1"/>
</dbReference>
<dbReference type="InterPro" id="IPR035899">
    <property type="entry name" value="DBL_dom_sf"/>
</dbReference>
<dbReference type="PANTHER" id="PTHR12673:SF159">
    <property type="entry name" value="LD03170P"/>
    <property type="match status" value="1"/>
</dbReference>
<dbReference type="SMART" id="SM00325">
    <property type="entry name" value="RhoGEF"/>
    <property type="match status" value="1"/>
</dbReference>
<feature type="compositionally biased region" description="Polar residues" evidence="2">
    <location>
        <begin position="554"/>
        <end position="575"/>
    </location>
</feature>
<keyword evidence="1" id="KW-0175">Coiled coil</keyword>
<dbReference type="Pfam" id="PF00621">
    <property type="entry name" value="RhoGEF"/>
    <property type="match status" value="1"/>
</dbReference>
<evidence type="ECO:0008006" key="6">
    <source>
        <dbReference type="Google" id="ProtNLM"/>
    </source>
</evidence>
<evidence type="ECO:0000313" key="5">
    <source>
        <dbReference type="EMBL" id="CAD9293681.1"/>
    </source>
</evidence>
<feature type="domain" description="DH" evidence="4">
    <location>
        <begin position="298"/>
        <end position="482"/>
    </location>
</feature>
<dbReference type="PROSITE" id="PS50003">
    <property type="entry name" value="PH_DOMAIN"/>
    <property type="match status" value="1"/>
</dbReference>
<evidence type="ECO:0000259" key="4">
    <source>
        <dbReference type="PROSITE" id="PS50010"/>
    </source>
</evidence>
<dbReference type="Gene3D" id="1.20.900.10">
    <property type="entry name" value="Dbl homology (DH) domain"/>
    <property type="match status" value="1"/>
</dbReference>
<evidence type="ECO:0000256" key="1">
    <source>
        <dbReference type="SAM" id="Coils"/>
    </source>
</evidence>
<feature type="compositionally biased region" description="Acidic residues" evidence="2">
    <location>
        <begin position="757"/>
        <end position="766"/>
    </location>
</feature>
<feature type="region of interest" description="Disordered" evidence="2">
    <location>
        <begin position="724"/>
        <end position="766"/>
    </location>
</feature>
<organism evidence="5">
    <name type="scientific">Sexangularia sp. CB-2014</name>
    <dbReference type="NCBI Taxonomy" id="1486929"/>
    <lineage>
        <taxon>Eukaryota</taxon>
        <taxon>Amoebozoa</taxon>
        <taxon>Tubulinea</taxon>
        <taxon>Elardia</taxon>
        <taxon>Arcellinida</taxon>
        <taxon>Arcellinida incertae sedis</taxon>
        <taxon>Sexangularia</taxon>
    </lineage>
</organism>
<evidence type="ECO:0000259" key="3">
    <source>
        <dbReference type="PROSITE" id="PS50003"/>
    </source>
</evidence>
<evidence type="ECO:0000256" key="2">
    <source>
        <dbReference type="SAM" id="MobiDB-lite"/>
    </source>
</evidence>
<reference evidence="5" key="1">
    <citation type="submission" date="2021-01" db="EMBL/GenBank/DDBJ databases">
        <authorList>
            <person name="Corre E."/>
            <person name="Pelletier E."/>
            <person name="Niang G."/>
            <person name="Scheremetjew M."/>
            <person name="Finn R."/>
            <person name="Kale V."/>
            <person name="Holt S."/>
            <person name="Cochrane G."/>
            <person name="Meng A."/>
            <person name="Brown T."/>
            <person name="Cohen L."/>
        </authorList>
    </citation>
    <scope>NUCLEOTIDE SEQUENCE</scope>
    <source>
        <strain evidence="5">ATCC 50979</strain>
    </source>
</reference>
<dbReference type="SUPFAM" id="SSF48065">
    <property type="entry name" value="DBL homology domain (DH-domain)"/>
    <property type="match status" value="1"/>
</dbReference>
<dbReference type="Gene3D" id="2.30.29.30">
    <property type="entry name" value="Pleckstrin-homology domain (PH domain)/Phosphotyrosine-binding domain (PTB)"/>
    <property type="match status" value="1"/>
</dbReference>
<dbReference type="InterPro" id="IPR000219">
    <property type="entry name" value="DH_dom"/>
</dbReference>
<feature type="compositionally biased region" description="Low complexity" evidence="2">
    <location>
        <begin position="210"/>
        <end position="229"/>
    </location>
</feature>
<dbReference type="InterPro" id="IPR001849">
    <property type="entry name" value="PH_domain"/>
</dbReference>
<feature type="compositionally biased region" description="Low complexity" evidence="2">
    <location>
        <begin position="508"/>
        <end position="520"/>
    </location>
</feature>
<dbReference type="AlphaFoldDB" id="A0A7S1VAU1"/>
<dbReference type="GO" id="GO:0005737">
    <property type="term" value="C:cytoplasm"/>
    <property type="evidence" value="ECO:0007669"/>
    <property type="project" value="TreeGrafter"/>
</dbReference>